<evidence type="ECO:0000313" key="3">
    <source>
        <dbReference type="Proteomes" id="UP000234331"/>
    </source>
</evidence>
<gene>
    <name evidence="2" type="ORF">FRACA_2690007</name>
</gene>
<dbReference type="OrthoDB" id="3542456at2"/>
<proteinExistence type="predicted"/>
<reference evidence="2 3" key="1">
    <citation type="submission" date="2017-06" db="EMBL/GenBank/DDBJ databases">
        <authorList>
            <person name="Kim H.J."/>
            <person name="Triplett B.A."/>
        </authorList>
    </citation>
    <scope>NUCLEOTIDE SEQUENCE [LARGE SCALE GENOMIC DNA]</scope>
    <source>
        <strain evidence="2">FRACA_ARgP5</strain>
    </source>
</reference>
<organism evidence="2 3">
    <name type="scientific">Frankia canadensis</name>
    <dbReference type="NCBI Taxonomy" id="1836972"/>
    <lineage>
        <taxon>Bacteria</taxon>
        <taxon>Bacillati</taxon>
        <taxon>Actinomycetota</taxon>
        <taxon>Actinomycetes</taxon>
        <taxon>Frankiales</taxon>
        <taxon>Frankiaceae</taxon>
        <taxon>Frankia</taxon>
    </lineage>
</organism>
<keyword evidence="3" id="KW-1185">Reference proteome</keyword>
<dbReference type="AlphaFoldDB" id="A0A2I2KSS1"/>
<keyword evidence="1" id="KW-0812">Transmembrane</keyword>
<feature type="transmembrane region" description="Helical" evidence="1">
    <location>
        <begin position="50"/>
        <end position="68"/>
    </location>
</feature>
<dbReference type="RefSeq" id="WP_101832313.1">
    <property type="nucleotide sequence ID" value="NZ_FZMO01000189.1"/>
</dbReference>
<evidence type="ECO:0000256" key="1">
    <source>
        <dbReference type="SAM" id="Phobius"/>
    </source>
</evidence>
<dbReference type="EMBL" id="FZMO01000189">
    <property type="protein sequence ID" value="SNQ48679.1"/>
    <property type="molecule type" value="Genomic_DNA"/>
</dbReference>
<protein>
    <recommendedName>
        <fullName evidence="4">DUF3307 domain-containing protein</fullName>
    </recommendedName>
</protein>
<keyword evidence="1" id="KW-0472">Membrane</keyword>
<evidence type="ECO:0008006" key="4">
    <source>
        <dbReference type="Google" id="ProtNLM"/>
    </source>
</evidence>
<accession>A0A2I2KSS1</accession>
<sequence>MTRAVTFAVLIVTVLVAHRLADHVLGQTDAQARLKTEPGWLGWAALARHLAAYHAVVIVMATSTLAALHLTLSPVGVAVGLLVSAGSHALWDRRRAGRWLLVRTGGGEFAELAEHGLNGMYLADQSLHGASLWLAVLLAVLL</sequence>
<evidence type="ECO:0000313" key="2">
    <source>
        <dbReference type="EMBL" id="SNQ48679.1"/>
    </source>
</evidence>
<name>A0A2I2KSS1_9ACTN</name>
<keyword evidence="1" id="KW-1133">Transmembrane helix</keyword>
<dbReference type="Proteomes" id="UP000234331">
    <property type="component" value="Unassembled WGS sequence"/>
</dbReference>
<feature type="transmembrane region" description="Helical" evidence="1">
    <location>
        <begin position="75"/>
        <end position="91"/>
    </location>
</feature>